<accession>A0A0F8ZAC4</accession>
<dbReference type="EMBL" id="LAZR01061536">
    <property type="protein sequence ID" value="KKK63389.1"/>
    <property type="molecule type" value="Genomic_DNA"/>
</dbReference>
<gene>
    <name evidence="2" type="ORF">LCGC14_2994770</name>
</gene>
<reference evidence="2" key="1">
    <citation type="journal article" date="2015" name="Nature">
        <title>Complex archaea that bridge the gap between prokaryotes and eukaryotes.</title>
        <authorList>
            <person name="Spang A."/>
            <person name="Saw J.H."/>
            <person name="Jorgensen S.L."/>
            <person name="Zaremba-Niedzwiedzka K."/>
            <person name="Martijn J."/>
            <person name="Lind A.E."/>
            <person name="van Eijk R."/>
            <person name="Schleper C."/>
            <person name="Guy L."/>
            <person name="Ettema T.J."/>
        </authorList>
    </citation>
    <scope>NUCLEOTIDE SEQUENCE</scope>
</reference>
<evidence type="ECO:0000313" key="2">
    <source>
        <dbReference type="EMBL" id="KKK63389.1"/>
    </source>
</evidence>
<feature type="compositionally biased region" description="Basic and acidic residues" evidence="1">
    <location>
        <begin position="11"/>
        <end position="38"/>
    </location>
</feature>
<organism evidence="2">
    <name type="scientific">marine sediment metagenome</name>
    <dbReference type="NCBI Taxonomy" id="412755"/>
    <lineage>
        <taxon>unclassified sequences</taxon>
        <taxon>metagenomes</taxon>
        <taxon>ecological metagenomes</taxon>
    </lineage>
</organism>
<dbReference type="AlphaFoldDB" id="A0A0F8ZAC4"/>
<sequence length="38" mass="4318">TGTNEKTSQSIDDKVETNINKKEKDMEEKTDSKKSENS</sequence>
<name>A0A0F8ZAC4_9ZZZZ</name>
<proteinExistence type="predicted"/>
<feature type="region of interest" description="Disordered" evidence="1">
    <location>
        <begin position="1"/>
        <end position="38"/>
    </location>
</feature>
<feature type="compositionally biased region" description="Polar residues" evidence="1">
    <location>
        <begin position="1"/>
        <end position="10"/>
    </location>
</feature>
<evidence type="ECO:0000256" key="1">
    <source>
        <dbReference type="SAM" id="MobiDB-lite"/>
    </source>
</evidence>
<feature type="non-terminal residue" evidence="2">
    <location>
        <position position="1"/>
    </location>
</feature>
<protein>
    <submittedName>
        <fullName evidence="2">Uncharacterized protein</fullName>
    </submittedName>
</protein>
<comment type="caution">
    <text evidence="2">The sequence shown here is derived from an EMBL/GenBank/DDBJ whole genome shotgun (WGS) entry which is preliminary data.</text>
</comment>